<comment type="caution">
    <text evidence="2">The sequence shown here is derived from an EMBL/GenBank/DDBJ whole genome shotgun (WGS) entry which is preliminary data.</text>
</comment>
<reference evidence="2" key="1">
    <citation type="submission" date="2023-06" db="EMBL/GenBank/DDBJ databases">
        <title>Genome-scale phylogeny and comparative genomics of the fungal order Sordariales.</title>
        <authorList>
            <consortium name="Lawrence Berkeley National Laboratory"/>
            <person name="Hensen N."/>
            <person name="Bonometti L."/>
            <person name="Westerberg I."/>
            <person name="Brannstrom I.O."/>
            <person name="Guillou S."/>
            <person name="Cros-Aarteil S."/>
            <person name="Calhoun S."/>
            <person name="Haridas S."/>
            <person name="Kuo A."/>
            <person name="Mondo S."/>
            <person name="Pangilinan J."/>
            <person name="Riley R."/>
            <person name="Labutti K."/>
            <person name="Andreopoulos B."/>
            <person name="Lipzen A."/>
            <person name="Chen C."/>
            <person name="Yanf M."/>
            <person name="Daum C."/>
            <person name="Ng V."/>
            <person name="Clum A."/>
            <person name="Steindorff A."/>
            <person name="Ohm R."/>
            <person name="Martin F."/>
            <person name="Silar P."/>
            <person name="Natvig D."/>
            <person name="Lalanne C."/>
            <person name="Gautier V."/>
            <person name="Ament-Velasquez S.L."/>
            <person name="Kruys A."/>
            <person name="Hutchinson M.I."/>
            <person name="Powell A.J."/>
            <person name="Barry K."/>
            <person name="Miller A.N."/>
            <person name="Grigoriev I.V."/>
            <person name="Debuchy R."/>
            <person name="Gladieux P."/>
            <person name="Thoren M.H."/>
            <person name="Johannesson H."/>
        </authorList>
    </citation>
    <scope>NUCLEOTIDE SEQUENCE</scope>
    <source>
        <strain evidence="2">SMH4607-1</strain>
    </source>
</reference>
<protein>
    <submittedName>
        <fullName evidence="2">Uncharacterized protein</fullName>
    </submittedName>
</protein>
<keyword evidence="3" id="KW-1185">Reference proteome</keyword>
<sequence>MDSKSTMAMAKRVLFFTNSDFGQANVVLTTAHALIHVVPGIEIHIASFVALEVAVNKTSDFALGTAPQSIAKTPITFHRLNGISWGSATFRPEVGVAEANDLTPGLINSAKVIFLIPSIMLPWRRTSSPPSTIKPQPSSPTWTPPSPSSSHSSPPA</sequence>
<dbReference type="AlphaFoldDB" id="A0AA40A7N8"/>
<organism evidence="2 3">
    <name type="scientific">Lasiosphaeris hirsuta</name>
    <dbReference type="NCBI Taxonomy" id="260670"/>
    <lineage>
        <taxon>Eukaryota</taxon>
        <taxon>Fungi</taxon>
        <taxon>Dikarya</taxon>
        <taxon>Ascomycota</taxon>
        <taxon>Pezizomycotina</taxon>
        <taxon>Sordariomycetes</taxon>
        <taxon>Sordariomycetidae</taxon>
        <taxon>Sordariales</taxon>
        <taxon>Lasiosphaeriaceae</taxon>
        <taxon>Lasiosphaeris</taxon>
    </lineage>
</organism>
<name>A0AA40A7N8_9PEZI</name>
<evidence type="ECO:0000256" key="1">
    <source>
        <dbReference type="SAM" id="MobiDB-lite"/>
    </source>
</evidence>
<evidence type="ECO:0000313" key="3">
    <source>
        <dbReference type="Proteomes" id="UP001172102"/>
    </source>
</evidence>
<proteinExistence type="predicted"/>
<dbReference type="Proteomes" id="UP001172102">
    <property type="component" value="Unassembled WGS sequence"/>
</dbReference>
<dbReference type="EMBL" id="JAUKUA010000005">
    <property type="protein sequence ID" value="KAK0710775.1"/>
    <property type="molecule type" value="Genomic_DNA"/>
</dbReference>
<accession>A0AA40A7N8</accession>
<evidence type="ECO:0000313" key="2">
    <source>
        <dbReference type="EMBL" id="KAK0710775.1"/>
    </source>
</evidence>
<feature type="region of interest" description="Disordered" evidence="1">
    <location>
        <begin position="126"/>
        <end position="156"/>
    </location>
</feature>
<gene>
    <name evidence="2" type="ORF">B0H67DRAFT_583402</name>
</gene>